<dbReference type="EMBL" id="MU971397">
    <property type="protein sequence ID" value="KAK9236035.1"/>
    <property type="molecule type" value="Genomic_DNA"/>
</dbReference>
<sequence>MRMVEPKRMSDVAETVADAIADASSLIFIAEGAANIVYKIRDHKQSRYLLRLRKKLPSQPSAVDVYGFYTDHILPLFPPHSVASMRLVKVDPAVLRQLNMELDVLEREGVRDQKRRGTELDTSESYGILVENMTAESIRSDLPLKFSGREEVLGTSGLLSYAVREDRGKKLEVAVLDFKPKWLTQSRDAPQNWRYCRTCALRRYRAKDKPEYGFCPFDLVSGSRQRVEKSVRALLPKQLDITSGMVLTLERVRTIVTEFIMHTDVFRALAQIQRNMDKHGVMDASHSEEPMNFLTAMTVRDCTAFVRIIYSEFDEITAAEVQETNTGDVHGSDGSSTYIEVDGYVFAVSCRLADLDIKDGNGNKHAYWRSIEESLNEGGWYTSADALIVPCR</sequence>
<protein>
    <submittedName>
        <fullName evidence="1">Inositol-pentakisphosphate 2-kinase</fullName>
    </submittedName>
</protein>
<accession>A0ACC3SWS3</accession>
<organism evidence="1 2">
    <name type="scientific">Lipomyces kononenkoae</name>
    <name type="common">Yeast</name>
    <dbReference type="NCBI Taxonomy" id="34357"/>
    <lineage>
        <taxon>Eukaryota</taxon>
        <taxon>Fungi</taxon>
        <taxon>Dikarya</taxon>
        <taxon>Ascomycota</taxon>
        <taxon>Saccharomycotina</taxon>
        <taxon>Lipomycetes</taxon>
        <taxon>Lipomycetales</taxon>
        <taxon>Lipomycetaceae</taxon>
        <taxon>Lipomyces</taxon>
    </lineage>
</organism>
<proteinExistence type="predicted"/>
<comment type="caution">
    <text evidence="1">The sequence shown here is derived from an EMBL/GenBank/DDBJ whole genome shotgun (WGS) entry which is preliminary data.</text>
</comment>
<name>A0ACC3SWS3_LIPKO</name>
<gene>
    <name evidence="1" type="ORF">V1525DRAFT_363678</name>
</gene>
<keyword evidence="2" id="KW-1185">Reference proteome</keyword>
<evidence type="ECO:0000313" key="2">
    <source>
        <dbReference type="Proteomes" id="UP001433508"/>
    </source>
</evidence>
<dbReference type="Proteomes" id="UP001433508">
    <property type="component" value="Unassembled WGS sequence"/>
</dbReference>
<evidence type="ECO:0000313" key="1">
    <source>
        <dbReference type="EMBL" id="KAK9236035.1"/>
    </source>
</evidence>
<reference evidence="2" key="1">
    <citation type="journal article" date="2024" name="Front. Bioeng. Biotechnol.">
        <title>Genome-scale model development and genomic sequencing of the oleaginous clade Lipomyces.</title>
        <authorList>
            <person name="Czajka J.J."/>
            <person name="Han Y."/>
            <person name="Kim J."/>
            <person name="Mondo S.J."/>
            <person name="Hofstad B.A."/>
            <person name="Robles A."/>
            <person name="Haridas S."/>
            <person name="Riley R."/>
            <person name="LaButti K."/>
            <person name="Pangilinan J."/>
            <person name="Andreopoulos W."/>
            <person name="Lipzen A."/>
            <person name="Yan J."/>
            <person name="Wang M."/>
            <person name="Ng V."/>
            <person name="Grigoriev I.V."/>
            <person name="Spatafora J.W."/>
            <person name="Magnuson J.K."/>
            <person name="Baker S.E."/>
            <person name="Pomraning K.R."/>
        </authorList>
    </citation>
    <scope>NUCLEOTIDE SEQUENCE [LARGE SCALE GENOMIC DNA]</scope>
    <source>
        <strain evidence="2">CBS 7786</strain>
    </source>
</reference>